<dbReference type="SUPFAM" id="SSF53850">
    <property type="entry name" value="Periplasmic binding protein-like II"/>
    <property type="match status" value="1"/>
</dbReference>
<sequence>MHFRTIARPARLLATSALVAATFAAASAQAEDINIYTSRQPDLIQPVLDAFTEETGLTTATIFIDKGLEERIAAEGANSPADLIMTVDIGRLDAAKQAGVVQAVESATLEENIPAAFRDTENEWFGLTARGRVVYASKERVGDEAITYEELADPKWKGRLCTRSGQHQYNIALIAAYIAHHGEEAARTWVEGLRDNLAGRPEGGDRDQAKAIAAGECDIGIGNTYYVGLMMNNEKEPEQKEWADAIKVVMPTFDNGRTHVNISGIALAKNAPNKENALKLMEYLSGDEAQRIYAELNYEYPLEPGIAASEVVTSFGELKVDDMPLAEIAKHRTKASEIVDEVGYDDGPQS</sequence>
<dbReference type="Pfam" id="PF13343">
    <property type="entry name" value="SBP_bac_6"/>
    <property type="match status" value="1"/>
</dbReference>
<dbReference type="GO" id="GO:0046872">
    <property type="term" value="F:metal ion binding"/>
    <property type="evidence" value="ECO:0007669"/>
    <property type="project" value="UniProtKB-KW"/>
</dbReference>
<keyword evidence="3" id="KW-0408">Iron</keyword>
<evidence type="ECO:0000313" key="5">
    <source>
        <dbReference type="EMBL" id="NDV86122.1"/>
    </source>
</evidence>
<evidence type="ECO:0000313" key="6">
    <source>
        <dbReference type="Proteomes" id="UP000476332"/>
    </source>
</evidence>
<feature type="binding site" evidence="3">
    <location>
        <position position="225"/>
    </location>
    <ligand>
        <name>Fe cation</name>
        <dbReference type="ChEBI" id="CHEBI:24875"/>
    </ligand>
</feature>
<proteinExistence type="inferred from homology"/>
<organism evidence="5 6">
    <name type="scientific">Aurantimonas aggregata</name>
    <dbReference type="NCBI Taxonomy" id="2047720"/>
    <lineage>
        <taxon>Bacteria</taxon>
        <taxon>Pseudomonadati</taxon>
        <taxon>Pseudomonadota</taxon>
        <taxon>Alphaproteobacteria</taxon>
        <taxon>Hyphomicrobiales</taxon>
        <taxon>Aurantimonadaceae</taxon>
        <taxon>Aurantimonas</taxon>
    </lineage>
</organism>
<name>A0A6L9MEY0_9HYPH</name>
<dbReference type="PANTHER" id="PTHR30006:SF15">
    <property type="entry name" value="IRON-UTILIZATION PERIPLASMIC PROTEIN"/>
    <property type="match status" value="1"/>
</dbReference>
<dbReference type="InterPro" id="IPR026045">
    <property type="entry name" value="Ferric-bd"/>
</dbReference>
<feature type="binding site" evidence="3">
    <location>
        <position position="226"/>
    </location>
    <ligand>
        <name>Fe cation</name>
        <dbReference type="ChEBI" id="CHEBI:24875"/>
    </ligand>
</feature>
<comment type="caution">
    <text evidence="5">The sequence shown here is derived from an EMBL/GenBank/DDBJ whole genome shotgun (WGS) entry which is preliminary data.</text>
</comment>
<evidence type="ECO:0000256" key="4">
    <source>
        <dbReference type="SAM" id="SignalP"/>
    </source>
</evidence>
<dbReference type="GO" id="GO:0030288">
    <property type="term" value="C:outer membrane-bounded periplasmic space"/>
    <property type="evidence" value="ECO:0007669"/>
    <property type="project" value="TreeGrafter"/>
</dbReference>
<evidence type="ECO:0000256" key="1">
    <source>
        <dbReference type="ARBA" id="ARBA00008520"/>
    </source>
</evidence>
<evidence type="ECO:0000256" key="2">
    <source>
        <dbReference type="ARBA" id="ARBA00022729"/>
    </source>
</evidence>
<protein>
    <submittedName>
        <fullName evidence="5">Extracellular solute-binding protein</fullName>
    </submittedName>
</protein>
<feature type="chain" id="PRO_5027004436" evidence="4">
    <location>
        <begin position="31"/>
        <end position="350"/>
    </location>
</feature>
<comment type="similarity">
    <text evidence="1">Belongs to the bacterial solute-binding protein 1 family.</text>
</comment>
<keyword evidence="6" id="KW-1185">Reference proteome</keyword>
<dbReference type="PIRSF" id="PIRSF002825">
    <property type="entry name" value="CfbpA"/>
    <property type="match status" value="1"/>
</dbReference>
<dbReference type="AlphaFoldDB" id="A0A6L9MEY0"/>
<dbReference type="PANTHER" id="PTHR30006">
    <property type="entry name" value="THIAMINE-BINDING PERIPLASMIC PROTEIN-RELATED"/>
    <property type="match status" value="1"/>
</dbReference>
<dbReference type="CDD" id="cd13542">
    <property type="entry name" value="PBP2_FutA1_ilke"/>
    <property type="match status" value="1"/>
</dbReference>
<dbReference type="EMBL" id="JAAAMJ010000002">
    <property type="protein sequence ID" value="NDV86122.1"/>
    <property type="molecule type" value="Genomic_DNA"/>
</dbReference>
<dbReference type="Gene3D" id="3.40.190.10">
    <property type="entry name" value="Periplasmic binding protein-like II"/>
    <property type="match status" value="2"/>
</dbReference>
<evidence type="ECO:0000256" key="3">
    <source>
        <dbReference type="PIRSR" id="PIRSR002825-1"/>
    </source>
</evidence>
<dbReference type="Proteomes" id="UP000476332">
    <property type="component" value="Unassembled WGS sequence"/>
</dbReference>
<gene>
    <name evidence="5" type="ORF">GTW51_05335</name>
</gene>
<feature type="signal peptide" evidence="4">
    <location>
        <begin position="1"/>
        <end position="30"/>
    </location>
</feature>
<keyword evidence="3" id="KW-0479">Metal-binding</keyword>
<dbReference type="RefSeq" id="WP_163042863.1">
    <property type="nucleotide sequence ID" value="NZ_JAAAMJ010000002.1"/>
</dbReference>
<reference evidence="5 6" key="1">
    <citation type="submission" date="2020-01" db="EMBL/GenBank/DDBJ databases">
        <title>Genomes of bacteria type strains.</title>
        <authorList>
            <person name="Chen J."/>
            <person name="Zhu S."/>
            <person name="Chen J."/>
        </authorList>
    </citation>
    <scope>NUCLEOTIDE SEQUENCE [LARGE SCALE GENOMIC DNA]</scope>
    <source>
        <strain evidence="5 6">KCTC 52919</strain>
    </source>
</reference>
<keyword evidence="2 4" id="KW-0732">Signal</keyword>
<accession>A0A6L9MEY0</accession>